<protein>
    <submittedName>
        <fullName evidence="1">Uncharacterized protein</fullName>
    </submittedName>
</protein>
<name>A0A6A4H286_9AGAR</name>
<keyword evidence="2" id="KW-1185">Reference proteome</keyword>
<dbReference type="EMBL" id="ML769623">
    <property type="protein sequence ID" value="KAE9391455.1"/>
    <property type="molecule type" value="Genomic_DNA"/>
</dbReference>
<accession>A0A6A4H286</accession>
<proteinExistence type="predicted"/>
<gene>
    <name evidence="1" type="ORF">BT96DRAFT_832051</name>
</gene>
<feature type="non-terminal residue" evidence="1">
    <location>
        <position position="1"/>
    </location>
</feature>
<organism evidence="1 2">
    <name type="scientific">Gymnopus androsaceus JB14</name>
    <dbReference type="NCBI Taxonomy" id="1447944"/>
    <lineage>
        <taxon>Eukaryota</taxon>
        <taxon>Fungi</taxon>
        <taxon>Dikarya</taxon>
        <taxon>Basidiomycota</taxon>
        <taxon>Agaricomycotina</taxon>
        <taxon>Agaricomycetes</taxon>
        <taxon>Agaricomycetidae</taxon>
        <taxon>Agaricales</taxon>
        <taxon>Marasmiineae</taxon>
        <taxon>Omphalotaceae</taxon>
        <taxon>Gymnopus</taxon>
    </lineage>
</organism>
<dbReference type="Gene3D" id="3.60.130.30">
    <property type="match status" value="1"/>
</dbReference>
<dbReference type="OrthoDB" id="3202607at2759"/>
<dbReference type="AlphaFoldDB" id="A0A6A4H286"/>
<evidence type="ECO:0000313" key="2">
    <source>
        <dbReference type="Proteomes" id="UP000799118"/>
    </source>
</evidence>
<evidence type="ECO:0000313" key="1">
    <source>
        <dbReference type="EMBL" id="KAE9391455.1"/>
    </source>
</evidence>
<sequence length="208" mass="23384">GYGFGGGQVMPGSYVNMPHNTPLMQQVLASPDLVATYVDRGLCDFFPKLHALVFNLDKEIVKVNNPQIECAFQDCCYPACHLNLHNTLTLIHMDYWNLVFLMCAIACMGPFDHTQGGHIIAWLLGLVFEFSSGSAMYLPSACVPHSNAPIAPHECRHSMAFFVPAGLAQWYHNGFRLDKEFCEQASPELLKEWEVYRANLWEVGMELL</sequence>
<reference evidence="1" key="1">
    <citation type="journal article" date="2019" name="Environ. Microbiol.">
        <title>Fungal ecological strategies reflected in gene transcription - a case study of two litter decomposers.</title>
        <authorList>
            <person name="Barbi F."/>
            <person name="Kohler A."/>
            <person name="Barry K."/>
            <person name="Baskaran P."/>
            <person name="Daum C."/>
            <person name="Fauchery L."/>
            <person name="Ihrmark K."/>
            <person name="Kuo A."/>
            <person name="LaButti K."/>
            <person name="Lipzen A."/>
            <person name="Morin E."/>
            <person name="Grigoriev I.V."/>
            <person name="Henrissat B."/>
            <person name="Lindahl B."/>
            <person name="Martin F."/>
        </authorList>
    </citation>
    <scope>NUCLEOTIDE SEQUENCE</scope>
    <source>
        <strain evidence="1">JB14</strain>
    </source>
</reference>
<dbReference type="Proteomes" id="UP000799118">
    <property type="component" value="Unassembled WGS sequence"/>
</dbReference>